<proteinExistence type="predicted"/>
<comment type="caution">
    <text evidence="2">The sequence shown here is derived from an EMBL/GenBank/DDBJ whole genome shotgun (WGS) entry which is preliminary data.</text>
</comment>
<dbReference type="OrthoDB" id="2958239at2759"/>
<reference evidence="2 3" key="1">
    <citation type="journal article" date="2018" name="Evol. Lett.">
        <title>Horizontal gene cluster transfer increased hallucinogenic mushroom diversity.</title>
        <authorList>
            <person name="Reynolds H.T."/>
            <person name="Vijayakumar V."/>
            <person name="Gluck-Thaler E."/>
            <person name="Korotkin H.B."/>
            <person name="Matheny P.B."/>
            <person name="Slot J.C."/>
        </authorList>
    </citation>
    <scope>NUCLEOTIDE SEQUENCE [LARGE SCALE GENOMIC DNA]</scope>
    <source>
        <strain evidence="2 3">2631</strain>
    </source>
</reference>
<dbReference type="EMBL" id="NHYD01003305">
    <property type="protein sequence ID" value="PPQ80884.1"/>
    <property type="molecule type" value="Genomic_DNA"/>
</dbReference>
<evidence type="ECO:0000256" key="1">
    <source>
        <dbReference type="SAM" id="MobiDB-lite"/>
    </source>
</evidence>
<dbReference type="Proteomes" id="UP000283269">
    <property type="component" value="Unassembled WGS sequence"/>
</dbReference>
<feature type="compositionally biased region" description="Acidic residues" evidence="1">
    <location>
        <begin position="395"/>
        <end position="410"/>
    </location>
</feature>
<sequence length="447" mass="51138">MDKEDYTPLFLLSEDLLDRIIDTALSETISFWPYRWSLLSNCALACREFLPRSLTHLYSKIKLPIDFRDDNSLRKRIRDLNLIIRARPVIADYVQEIHLLLPAGETSWIYKNLLFKEVLDLIQDAEGPLKKLRLQGGPGVQRLQTPEPFINRFARPFMSSIITSLHIECLTNVPTQLVTECIQLQELILIVTELESTSYTGGAISRPSIKKLEHNNSRSAISRLLQRGPDGRQSLVDFSSLRSLLVHTDSLGDLLFEQEIIDASKGSIEELYISVCDWQTSIKLVGFTGNPRFQAFVTLCDLSRLHIFDYPIFFQTAAEGSLTDICSILNTIPEEYQSLTTLRLKLYVGFTGIVPPEDLLKADWTTLASQIVRISTGRLFKLSLHMEYLDRSEGREDESSESESEEDMDDRCEQILDKVVQEHLSRLKDYAGIEVIQFNTVERPHYS</sequence>
<organism evidence="2 3">
    <name type="scientific">Psilocybe cyanescens</name>
    <dbReference type="NCBI Taxonomy" id="93625"/>
    <lineage>
        <taxon>Eukaryota</taxon>
        <taxon>Fungi</taxon>
        <taxon>Dikarya</taxon>
        <taxon>Basidiomycota</taxon>
        <taxon>Agaricomycotina</taxon>
        <taxon>Agaricomycetes</taxon>
        <taxon>Agaricomycetidae</taxon>
        <taxon>Agaricales</taxon>
        <taxon>Agaricineae</taxon>
        <taxon>Strophariaceae</taxon>
        <taxon>Psilocybe</taxon>
    </lineage>
</organism>
<dbReference type="InParanoid" id="A0A409WQU0"/>
<keyword evidence="3" id="KW-1185">Reference proteome</keyword>
<evidence type="ECO:0000313" key="3">
    <source>
        <dbReference type="Proteomes" id="UP000283269"/>
    </source>
</evidence>
<accession>A0A409WQU0</accession>
<dbReference type="AlphaFoldDB" id="A0A409WQU0"/>
<feature type="region of interest" description="Disordered" evidence="1">
    <location>
        <begin position="392"/>
        <end position="412"/>
    </location>
</feature>
<evidence type="ECO:0008006" key="4">
    <source>
        <dbReference type="Google" id="ProtNLM"/>
    </source>
</evidence>
<gene>
    <name evidence="2" type="ORF">CVT25_001893</name>
</gene>
<protein>
    <recommendedName>
        <fullName evidence="4">F-box domain-containing protein</fullName>
    </recommendedName>
</protein>
<evidence type="ECO:0000313" key="2">
    <source>
        <dbReference type="EMBL" id="PPQ80884.1"/>
    </source>
</evidence>
<name>A0A409WQU0_PSICY</name>